<dbReference type="Proteomes" id="UP001050975">
    <property type="component" value="Unassembled WGS sequence"/>
</dbReference>
<proteinExistence type="predicted"/>
<comment type="caution">
    <text evidence="1">The sequence shown here is derived from an EMBL/GenBank/DDBJ whole genome shotgun (WGS) entry which is preliminary data.</text>
</comment>
<evidence type="ECO:0000313" key="2">
    <source>
        <dbReference type="Proteomes" id="UP001050975"/>
    </source>
</evidence>
<dbReference type="InterPro" id="IPR000400">
    <property type="entry name" value="Glyco_hydro_46"/>
</dbReference>
<keyword evidence="2" id="KW-1185">Reference proteome</keyword>
<dbReference type="InterPro" id="IPR023346">
    <property type="entry name" value="Lysozyme-like_dom_sf"/>
</dbReference>
<sequence>MLTDLQKQTAQASVNIFETGKVQGDYSNVTFVASDPGGLTYGRSQTTLMSGNLFLLIKAYCEAEEAEFATELRAYLSAIGAKDTRINRDMNLRSLLQKAGEDPVMQDVQDAFFDRVYWNPSVKNAENMGIQTALGVAVVYDSVVHGSWQLMRDRTLNQGTVATLGEQSWIKSYIDIRREWLANNRITLLRKTVYRMDSFKQLIANQKWDLTLPLTVRGLVISEETLIKSLRMSGDDVESMRLLQLRQPFMRGEDVREVQQALRKAGFIADCSLLLYTFDQCAGTLKGARTLVETQGLYLTELQSAVISKSMVFLAQIPIQQ</sequence>
<dbReference type="EMBL" id="BLAY01000101">
    <property type="protein sequence ID" value="GET40823.1"/>
    <property type="molecule type" value="Genomic_DNA"/>
</dbReference>
<accession>A0AAV3XE63</accession>
<reference evidence="1" key="1">
    <citation type="submission" date="2019-10" db="EMBL/GenBank/DDBJ databases">
        <title>Draft genome sequece of Microseira wollei NIES-4236.</title>
        <authorList>
            <person name="Yamaguchi H."/>
            <person name="Suzuki S."/>
            <person name="Kawachi M."/>
        </authorList>
    </citation>
    <scope>NUCLEOTIDE SEQUENCE</scope>
    <source>
        <strain evidence="1">NIES-4236</strain>
    </source>
</reference>
<gene>
    <name evidence="1" type="primary">csn</name>
    <name evidence="1" type="ORF">MiSe_56350</name>
</gene>
<evidence type="ECO:0000313" key="1">
    <source>
        <dbReference type="EMBL" id="GET40823.1"/>
    </source>
</evidence>
<dbReference type="AlphaFoldDB" id="A0AAV3XE63"/>
<dbReference type="GO" id="GO:0016977">
    <property type="term" value="F:chitosanase activity"/>
    <property type="evidence" value="ECO:0007669"/>
    <property type="project" value="InterPro"/>
</dbReference>
<name>A0AAV3XE63_9CYAN</name>
<organism evidence="1 2">
    <name type="scientific">Microseira wollei NIES-4236</name>
    <dbReference type="NCBI Taxonomy" id="2530354"/>
    <lineage>
        <taxon>Bacteria</taxon>
        <taxon>Bacillati</taxon>
        <taxon>Cyanobacteriota</taxon>
        <taxon>Cyanophyceae</taxon>
        <taxon>Oscillatoriophycideae</taxon>
        <taxon>Aerosakkonematales</taxon>
        <taxon>Aerosakkonemataceae</taxon>
        <taxon>Microseira</taxon>
    </lineage>
</organism>
<dbReference type="GO" id="GO:0005576">
    <property type="term" value="C:extracellular region"/>
    <property type="evidence" value="ECO:0007669"/>
    <property type="project" value="InterPro"/>
</dbReference>
<dbReference type="Gene3D" id="1.20.141.10">
    <property type="entry name" value="Chitosanase, subunit A, domain 1"/>
    <property type="match status" value="1"/>
</dbReference>
<dbReference type="SUPFAM" id="SSF53955">
    <property type="entry name" value="Lysozyme-like"/>
    <property type="match status" value="1"/>
</dbReference>
<dbReference type="Pfam" id="PF01374">
    <property type="entry name" value="Glyco_hydro_46"/>
    <property type="match status" value="1"/>
</dbReference>
<protein>
    <submittedName>
        <fullName evidence="1">Chitosanase</fullName>
    </submittedName>
</protein>
<dbReference type="RefSeq" id="WP_226586969.1">
    <property type="nucleotide sequence ID" value="NZ_BLAY01000101.1"/>
</dbReference>
<dbReference type="GO" id="GO:0005975">
    <property type="term" value="P:carbohydrate metabolic process"/>
    <property type="evidence" value="ECO:0007669"/>
    <property type="project" value="InterPro"/>
</dbReference>